<keyword evidence="12" id="KW-1185">Reference proteome</keyword>
<evidence type="ECO:0000256" key="2">
    <source>
        <dbReference type="ARBA" id="ARBA00022448"/>
    </source>
</evidence>
<dbReference type="GO" id="GO:0006811">
    <property type="term" value="P:monoatomic ion transport"/>
    <property type="evidence" value="ECO:0007669"/>
    <property type="project" value="UniProtKB-KW"/>
</dbReference>
<gene>
    <name evidence="11" type="ORF">GCM10010994_29320</name>
</gene>
<reference evidence="11" key="2">
    <citation type="submission" date="2020-09" db="EMBL/GenBank/DDBJ databases">
        <authorList>
            <person name="Sun Q."/>
            <person name="Zhou Y."/>
        </authorList>
    </citation>
    <scope>NUCLEOTIDE SEQUENCE</scope>
    <source>
        <strain evidence="11">CGMCC 1.12919</strain>
    </source>
</reference>
<proteinExistence type="inferred from homology"/>
<keyword evidence="2 10" id="KW-0813">Transport</keyword>
<keyword evidence="7 10" id="KW-0626">Porin</keyword>
<dbReference type="GO" id="GO:0046930">
    <property type="term" value="C:pore complex"/>
    <property type="evidence" value="ECO:0007669"/>
    <property type="project" value="UniProtKB-KW"/>
</dbReference>
<comment type="caution">
    <text evidence="11">The sequence shown here is derived from an EMBL/GenBank/DDBJ whole genome shotgun (WGS) entry which is preliminary data.</text>
</comment>
<protein>
    <recommendedName>
        <fullName evidence="10">Porin</fullName>
    </recommendedName>
</protein>
<evidence type="ECO:0000313" key="11">
    <source>
        <dbReference type="EMBL" id="GGC68892.1"/>
    </source>
</evidence>
<evidence type="ECO:0000256" key="10">
    <source>
        <dbReference type="RuleBase" id="RU364005"/>
    </source>
</evidence>
<comment type="similarity">
    <text evidence="1 10">Belongs to the alphaproteobacteria porin family.</text>
</comment>
<keyword evidence="8 10" id="KW-0472">Membrane</keyword>
<reference evidence="11" key="1">
    <citation type="journal article" date="2014" name="Int. J. Syst. Evol. Microbiol.">
        <title>Complete genome sequence of Corynebacterium casei LMG S-19264T (=DSM 44701T), isolated from a smear-ripened cheese.</title>
        <authorList>
            <consortium name="US DOE Joint Genome Institute (JGI-PGF)"/>
            <person name="Walter F."/>
            <person name="Albersmeier A."/>
            <person name="Kalinowski J."/>
            <person name="Ruckert C."/>
        </authorList>
    </citation>
    <scope>NUCLEOTIDE SEQUENCE</scope>
    <source>
        <strain evidence="11">CGMCC 1.12919</strain>
    </source>
</reference>
<keyword evidence="5" id="KW-0732">Signal</keyword>
<comment type="domain">
    <text evidence="10">Consists of 16-stranded beta-barrel sheets, with large surface-exposed loops, that form a transmembrane pore at the center of each barrel. The pore is partially ocluded by a peptide loop that folds into the pore lumen.</text>
</comment>
<sequence length="352" mass="37241">MSAEDPSFRRNPLFSVNPQSAIPGANLTFSQSNVGNITPSLAALCTNGGVNGCTYGSPVYLFNAAGDRIGFANVDISQRQQLPDFVANLRVDQSWGSAQISAAVHQVSIGGYNNLGVYNNAGVLVTPATVAAAGVYPQRPEAAYGYAVQGGVKFNLPFLAPGDALWLQAAYARGAMSYTGVDGPIGRDSAIEGGPGGGARFGAYKLDGYVDPNSGDIKLTRSWSVAAAFLHYWAPQWRSGFVFTYGNLEYPGSARTAGPLGNLYANSAGVVTAASAAAGSTNIAFKSFNEMVALANLVWSPVKDLDIGLEVLYERVDPKGRVVDNNKYGSLTGKTVSFDDNWLTRFRIDRTF</sequence>
<dbReference type="Proteomes" id="UP000637002">
    <property type="component" value="Unassembled WGS sequence"/>
</dbReference>
<evidence type="ECO:0000256" key="5">
    <source>
        <dbReference type="ARBA" id="ARBA00022729"/>
    </source>
</evidence>
<dbReference type="GO" id="GO:0009279">
    <property type="term" value="C:cell outer membrane"/>
    <property type="evidence" value="ECO:0007669"/>
    <property type="project" value="UniProtKB-SubCell"/>
</dbReference>
<dbReference type="InterPro" id="IPR003684">
    <property type="entry name" value="Porin_alphabac"/>
</dbReference>
<evidence type="ECO:0000256" key="1">
    <source>
        <dbReference type="ARBA" id="ARBA00009521"/>
    </source>
</evidence>
<comment type="function">
    <text evidence="10">Forms passive diffusion pores that allow small molecular weight hydrophilic materials across the outer membrane.</text>
</comment>
<evidence type="ECO:0000313" key="12">
    <source>
        <dbReference type="Proteomes" id="UP000637002"/>
    </source>
</evidence>
<keyword evidence="4 10" id="KW-0812">Transmembrane</keyword>
<organism evidence="11 12">
    <name type="scientific">Chelatococcus reniformis</name>
    <dbReference type="NCBI Taxonomy" id="1494448"/>
    <lineage>
        <taxon>Bacteria</taxon>
        <taxon>Pseudomonadati</taxon>
        <taxon>Pseudomonadota</taxon>
        <taxon>Alphaproteobacteria</taxon>
        <taxon>Hyphomicrobiales</taxon>
        <taxon>Chelatococcaceae</taxon>
        <taxon>Chelatococcus</taxon>
    </lineage>
</organism>
<evidence type="ECO:0000256" key="7">
    <source>
        <dbReference type="ARBA" id="ARBA00023114"/>
    </source>
</evidence>
<name>A0A916UDL2_9HYPH</name>
<keyword evidence="3 10" id="KW-1134">Transmembrane beta strand</keyword>
<dbReference type="EMBL" id="BMGG01000005">
    <property type="protein sequence ID" value="GGC68892.1"/>
    <property type="molecule type" value="Genomic_DNA"/>
</dbReference>
<evidence type="ECO:0000256" key="4">
    <source>
        <dbReference type="ARBA" id="ARBA00022692"/>
    </source>
</evidence>
<evidence type="ECO:0000256" key="6">
    <source>
        <dbReference type="ARBA" id="ARBA00023065"/>
    </source>
</evidence>
<dbReference type="Pfam" id="PF02530">
    <property type="entry name" value="Porin_2"/>
    <property type="match status" value="1"/>
</dbReference>
<dbReference type="AlphaFoldDB" id="A0A916UDL2"/>
<evidence type="ECO:0000256" key="8">
    <source>
        <dbReference type="ARBA" id="ARBA00023136"/>
    </source>
</evidence>
<evidence type="ECO:0000256" key="9">
    <source>
        <dbReference type="ARBA" id="ARBA00023237"/>
    </source>
</evidence>
<keyword evidence="9 10" id="KW-0998">Cell outer membrane</keyword>
<evidence type="ECO:0000256" key="3">
    <source>
        <dbReference type="ARBA" id="ARBA00022452"/>
    </source>
</evidence>
<comment type="subcellular location">
    <subcellularLocation>
        <location evidence="10">Cell outer membrane</location>
        <topology evidence="10">Multi-pass membrane protein</topology>
    </subcellularLocation>
</comment>
<keyword evidence="6 10" id="KW-0406">Ion transport</keyword>
<accession>A0A916UDL2</accession>
<dbReference type="GO" id="GO:0015288">
    <property type="term" value="F:porin activity"/>
    <property type="evidence" value="ECO:0007669"/>
    <property type="project" value="UniProtKB-KW"/>
</dbReference>